<sequence>MKINTVCNTTLDDLRIGKSEVPIAGSLTFHQLGLIIAAACSLFAILTSFYLIFMHATHYTKPYEQRHIIRILFMIPVYATASFLGFWFYWHYIYFSVISDCYEAFAIASFFALLCHYIAPDLHNQKNYFRSIQPKPWVLPISWFKRCCGGDRGCARTPRSGLTWFNIIWTGIYQYCFIRVAMTVTAVLTQYFDKYCESSNSPVFAHIWILVIEGSAVSVAMYCVIQFYVQLRLDLAPHRPFLKVVAIKLVIFLSFWQSFLISILTSSTFNVVKKTATIAYPDLKVGIPCLLICVEMAFFSVLHLFAFPWAAYRKGAEPADYPLSPTGSLNKLGTNQGGPMGIKAIMDAMNPWDLVKGFARGMRWLFVGVKNRENDSSYKTPSFSNSINENDLALDPTNDSSYKGTQGLPIAEEFRRSKFGLPGFGPANLEDEQQAGLIAHAQPNPLNAGSGYIPARQRYDANGQDISHGGPSHGVYSELDSSPDRLIGQNPTPGTIRRHELAGDIGVAVSAPEPSRYQSHFQEEPPTTAADAYREQLRQARRQEQNPSQQQYAGSSRPPNSNSGAPPEIHKALWGQQSQQGRTNDF</sequence>
<feature type="transmembrane region" description="Helical" evidence="6">
    <location>
        <begin position="204"/>
        <end position="229"/>
    </location>
</feature>
<gene>
    <name evidence="7" type="ORF">NA56DRAFT_387932</name>
</gene>
<feature type="transmembrane region" description="Helical" evidence="6">
    <location>
        <begin position="102"/>
        <end position="119"/>
    </location>
</feature>
<feature type="region of interest" description="Disordered" evidence="5">
    <location>
        <begin position="461"/>
        <end position="497"/>
    </location>
</feature>
<name>A0A2J6QHW2_9HELO</name>
<feature type="transmembrane region" description="Helical" evidence="6">
    <location>
        <begin position="241"/>
        <end position="265"/>
    </location>
</feature>
<evidence type="ECO:0000313" key="7">
    <source>
        <dbReference type="EMBL" id="PMD25854.1"/>
    </source>
</evidence>
<dbReference type="PANTHER" id="PTHR23423">
    <property type="entry name" value="ORGANIC SOLUTE TRANSPORTER-RELATED"/>
    <property type="match status" value="1"/>
</dbReference>
<dbReference type="SMART" id="SM01417">
    <property type="entry name" value="Solute_trans_a"/>
    <property type="match status" value="1"/>
</dbReference>
<keyword evidence="2 6" id="KW-0812">Transmembrane</keyword>
<reference evidence="7 8" key="1">
    <citation type="submission" date="2016-05" db="EMBL/GenBank/DDBJ databases">
        <title>A degradative enzymes factory behind the ericoid mycorrhizal symbiosis.</title>
        <authorList>
            <consortium name="DOE Joint Genome Institute"/>
            <person name="Martino E."/>
            <person name="Morin E."/>
            <person name="Grelet G."/>
            <person name="Kuo A."/>
            <person name="Kohler A."/>
            <person name="Daghino S."/>
            <person name="Barry K."/>
            <person name="Choi C."/>
            <person name="Cichocki N."/>
            <person name="Clum A."/>
            <person name="Copeland A."/>
            <person name="Hainaut M."/>
            <person name="Haridas S."/>
            <person name="Labutti K."/>
            <person name="Lindquist E."/>
            <person name="Lipzen A."/>
            <person name="Khouja H.-R."/>
            <person name="Murat C."/>
            <person name="Ohm R."/>
            <person name="Olson A."/>
            <person name="Spatafora J."/>
            <person name="Veneault-Fourrey C."/>
            <person name="Henrissat B."/>
            <person name="Grigoriev I."/>
            <person name="Martin F."/>
            <person name="Perotto S."/>
        </authorList>
    </citation>
    <scope>NUCLEOTIDE SEQUENCE [LARGE SCALE GENOMIC DNA]</scope>
    <source>
        <strain evidence="7 8">UAMH 7357</strain>
    </source>
</reference>
<dbReference type="OrthoDB" id="5348404at2759"/>
<keyword evidence="8" id="KW-1185">Reference proteome</keyword>
<evidence type="ECO:0000256" key="1">
    <source>
        <dbReference type="ARBA" id="ARBA00004141"/>
    </source>
</evidence>
<proteinExistence type="predicted"/>
<dbReference type="Proteomes" id="UP000235672">
    <property type="component" value="Unassembled WGS sequence"/>
</dbReference>
<feature type="compositionally biased region" description="Polar residues" evidence="5">
    <location>
        <begin position="546"/>
        <end position="564"/>
    </location>
</feature>
<dbReference type="InterPro" id="IPR005178">
    <property type="entry name" value="Ostalpha/TMEM184C"/>
</dbReference>
<evidence type="ECO:0000256" key="3">
    <source>
        <dbReference type="ARBA" id="ARBA00022989"/>
    </source>
</evidence>
<feature type="transmembrane region" description="Helical" evidence="6">
    <location>
        <begin position="68"/>
        <end position="90"/>
    </location>
</feature>
<dbReference type="EMBL" id="KZ613469">
    <property type="protein sequence ID" value="PMD25854.1"/>
    <property type="molecule type" value="Genomic_DNA"/>
</dbReference>
<dbReference type="STRING" id="1745343.A0A2J6QHW2"/>
<feature type="transmembrane region" description="Helical" evidence="6">
    <location>
        <begin position="172"/>
        <end position="192"/>
    </location>
</feature>
<organism evidence="7 8">
    <name type="scientific">Hyaloscypha hepaticicola</name>
    <dbReference type="NCBI Taxonomy" id="2082293"/>
    <lineage>
        <taxon>Eukaryota</taxon>
        <taxon>Fungi</taxon>
        <taxon>Dikarya</taxon>
        <taxon>Ascomycota</taxon>
        <taxon>Pezizomycotina</taxon>
        <taxon>Leotiomycetes</taxon>
        <taxon>Helotiales</taxon>
        <taxon>Hyaloscyphaceae</taxon>
        <taxon>Hyaloscypha</taxon>
    </lineage>
</organism>
<feature type="transmembrane region" description="Helical" evidence="6">
    <location>
        <begin position="285"/>
        <end position="307"/>
    </location>
</feature>
<dbReference type="GO" id="GO:0016020">
    <property type="term" value="C:membrane"/>
    <property type="evidence" value="ECO:0007669"/>
    <property type="project" value="UniProtKB-SubCell"/>
</dbReference>
<evidence type="ECO:0000256" key="5">
    <source>
        <dbReference type="SAM" id="MobiDB-lite"/>
    </source>
</evidence>
<evidence type="ECO:0000256" key="6">
    <source>
        <dbReference type="SAM" id="Phobius"/>
    </source>
</evidence>
<accession>A0A2J6QHW2</accession>
<feature type="compositionally biased region" description="Polar residues" evidence="5">
    <location>
        <begin position="575"/>
        <end position="586"/>
    </location>
</feature>
<keyword evidence="4 6" id="KW-0472">Membrane</keyword>
<evidence type="ECO:0000313" key="8">
    <source>
        <dbReference type="Proteomes" id="UP000235672"/>
    </source>
</evidence>
<dbReference type="AlphaFoldDB" id="A0A2J6QHW2"/>
<protein>
    <submittedName>
        <fullName evidence="7">DUF300-domain-containing protein</fullName>
    </submittedName>
</protein>
<evidence type="ECO:0000256" key="2">
    <source>
        <dbReference type="ARBA" id="ARBA00022692"/>
    </source>
</evidence>
<keyword evidence="3 6" id="KW-1133">Transmembrane helix</keyword>
<feature type="region of interest" description="Disordered" evidence="5">
    <location>
        <begin position="538"/>
        <end position="586"/>
    </location>
</feature>
<dbReference type="Pfam" id="PF03619">
    <property type="entry name" value="Solute_trans_a"/>
    <property type="match status" value="1"/>
</dbReference>
<comment type="subcellular location">
    <subcellularLocation>
        <location evidence="1">Membrane</location>
        <topology evidence="1">Multi-pass membrane protein</topology>
    </subcellularLocation>
</comment>
<evidence type="ECO:0000256" key="4">
    <source>
        <dbReference type="ARBA" id="ARBA00023136"/>
    </source>
</evidence>
<feature type="transmembrane region" description="Helical" evidence="6">
    <location>
        <begin position="32"/>
        <end position="56"/>
    </location>
</feature>